<keyword evidence="2" id="KW-1185">Reference proteome</keyword>
<dbReference type="RefSeq" id="WP_058442338.1">
    <property type="nucleotide sequence ID" value="NZ_CAAAHU010000008.1"/>
</dbReference>
<protein>
    <submittedName>
        <fullName evidence="1">Putative lipase</fullName>
    </submittedName>
</protein>
<dbReference type="OrthoDB" id="5648135at2"/>
<dbReference type="InterPro" id="IPR029058">
    <property type="entry name" value="AB_hydrolase_fold"/>
</dbReference>
<sequence length="294" mass="32805">MFSSFWKFIQDKQPVSTTGAIAHTYYWLTTLMSGDIIYHNPNFKAPDTDDPTLRQGVVIYCVHGTADQPGSFSRIAERLMQEGLPDYISAIHLVAFDSRYQGKGIKYFSKELIKKVVENGHKHVIFMGHSRGGVITAHAAQYRASQFGINVHLLYSICAPFGGSYLAIRPLSLFSTSVAQMEINSDLLKELNQSISETSDKYRFIAAKQDAVVLPEAAYVADYVAKEPDSKVIFDRHGHLSIMSSHRLVRYIHNGLLKLGEILLPKKTHPINAKLSPLTVENEEKRAAYGLGSS</sequence>
<accession>A0A0W0S4A6</accession>
<reference evidence="1 2" key="1">
    <citation type="submission" date="2015-11" db="EMBL/GenBank/DDBJ databases">
        <title>Genomic analysis of 38 Legionella species identifies large and diverse effector repertoires.</title>
        <authorList>
            <person name="Burstein D."/>
            <person name="Amaro F."/>
            <person name="Zusman T."/>
            <person name="Lifshitz Z."/>
            <person name="Cohen O."/>
            <person name="Gilbert J.A."/>
            <person name="Pupko T."/>
            <person name="Shuman H.A."/>
            <person name="Segal G."/>
        </authorList>
    </citation>
    <scope>NUCLEOTIDE SEQUENCE [LARGE SCALE GENOMIC DNA]</scope>
    <source>
        <strain evidence="1 2">ATCC 43878</strain>
    </source>
</reference>
<gene>
    <name evidence="1" type="ORF">Lbru_2351</name>
</gene>
<evidence type="ECO:0000313" key="1">
    <source>
        <dbReference type="EMBL" id="KTC78059.1"/>
    </source>
</evidence>
<dbReference type="SUPFAM" id="SSF53474">
    <property type="entry name" value="alpha/beta-Hydrolases"/>
    <property type="match status" value="1"/>
</dbReference>
<organism evidence="1 2">
    <name type="scientific">Legionella brunensis</name>
    <dbReference type="NCBI Taxonomy" id="29422"/>
    <lineage>
        <taxon>Bacteria</taxon>
        <taxon>Pseudomonadati</taxon>
        <taxon>Pseudomonadota</taxon>
        <taxon>Gammaproteobacteria</taxon>
        <taxon>Legionellales</taxon>
        <taxon>Legionellaceae</taxon>
        <taxon>Legionella</taxon>
    </lineage>
</organism>
<dbReference type="PATRIC" id="fig|29422.6.peg.2501"/>
<dbReference type="STRING" id="29422.Lbru_2351"/>
<name>A0A0W0S4A6_9GAMM</name>
<dbReference type="AlphaFoldDB" id="A0A0W0S4A6"/>
<dbReference type="Gene3D" id="3.40.50.1820">
    <property type="entry name" value="alpha/beta hydrolase"/>
    <property type="match status" value="1"/>
</dbReference>
<evidence type="ECO:0000313" key="2">
    <source>
        <dbReference type="Proteomes" id="UP000054742"/>
    </source>
</evidence>
<comment type="caution">
    <text evidence="1">The sequence shown here is derived from an EMBL/GenBank/DDBJ whole genome shotgun (WGS) entry which is preliminary data.</text>
</comment>
<dbReference type="EMBL" id="LNXV01000033">
    <property type="protein sequence ID" value="KTC78059.1"/>
    <property type="molecule type" value="Genomic_DNA"/>
</dbReference>
<dbReference type="Proteomes" id="UP000054742">
    <property type="component" value="Unassembled WGS sequence"/>
</dbReference>
<proteinExistence type="predicted"/>